<feature type="compositionally biased region" description="Polar residues" evidence="1">
    <location>
        <begin position="53"/>
        <end position="69"/>
    </location>
</feature>
<reference evidence="2 3" key="1">
    <citation type="submission" date="2024-02" db="EMBL/GenBank/DDBJ databases">
        <title>High-quality chromosome-scale genome assembly of Pensacola bahiagrass (Paspalum notatum Flugge var. saurae).</title>
        <authorList>
            <person name="Vega J.M."/>
            <person name="Podio M."/>
            <person name="Orjuela J."/>
            <person name="Siena L.A."/>
            <person name="Pessino S.C."/>
            <person name="Combes M.C."/>
            <person name="Mariac C."/>
            <person name="Albertini E."/>
            <person name="Pupilli F."/>
            <person name="Ortiz J.P.A."/>
            <person name="Leblanc O."/>
        </authorList>
    </citation>
    <scope>NUCLEOTIDE SEQUENCE [LARGE SCALE GENOMIC DNA]</scope>
    <source>
        <strain evidence="2">R1</strain>
        <tissue evidence="2">Leaf</tissue>
    </source>
</reference>
<evidence type="ECO:0000313" key="3">
    <source>
        <dbReference type="Proteomes" id="UP001341281"/>
    </source>
</evidence>
<sequence>MQYVQSFIQLSQYAPEDTHLGRRYESFTDLVDSTLDMESHLCIANEDQKCKRQANSAPASSSQKPRANYQQPQRFSQQSRFVVRPTQPGWIHRALQ</sequence>
<name>A0AAQ3XB15_PASNO</name>
<gene>
    <name evidence="2" type="ORF">U9M48_036350</name>
</gene>
<keyword evidence="3" id="KW-1185">Reference proteome</keyword>
<protein>
    <submittedName>
        <fullName evidence="2">Uncharacterized protein</fullName>
    </submittedName>
</protein>
<proteinExistence type="predicted"/>
<accession>A0AAQ3XB15</accession>
<dbReference type="EMBL" id="CP144752">
    <property type="protein sequence ID" value="WVZ90012.1"/>
    <property type="molecule type" value="Genomic_DNA"/>
</dbReference>
<evidence type="ECO:0000313" key="2">
    <source>
        <dbReference type="EMBL" id="WVZ90012.1"/>
    </source>
</evidence>
<feature type="compositionally biased region" description="Low complexity" evidence="1">
    <location>
        <begin position="70"/>
        <end position="81"/>
    </location>
</feature>
<organism evidence="2 3">
    <name type="scientific">Paspalum notatum var. saurae</name>
    <dbReference type="NCBI Taxonomy" id="547442"/>
    <lineage>
        <taxon>Eukaryota</taxon>
        <taxon>Viridiplantae</taxon>
        <taxon>Streptophyta</taxon>
        <taxon>Embryophyta</taxon>
        <taxon>Tracheophyta</taxon>
        <taxon>Spermatophyta</taxon>
        <taxon>Magnoliopsida</taxon>
        <taxon>Liliopsida</taxon>
        <taxon>Poales</taxon>
        <taxon>Poaceae</taxon>
        <taxon>PACMAD clade</taxon>
        <taxon>Panicoideae</taxon>
        <taxon>Andropogonodae</taxon>
        <taxon>Paspaleae</taxon>
        <taxon>Paspalinae</taxon>
        <taxon>Paspalum</taxon>
    </lineage>
</organism>
<evidence type="ECO:0000256" key="1">
    <source>
        <dbReference type="SAM" id="MobiDB-lite"/>
    </source>
</evidence>
<feature type="region of interest" description="Disordered" evidence="1">
    <location>
        <begin position="49"/>
        <end position="96"/>
    </location>
</feature>
<dbReference type="AlphaFoldDB" id="A0AAQ3XB15"/>
<dbReference type="Proteomes" id="UP001341281">
    <property type="component" value="Chromosome 08"/>
</dbReference>